<sequence>MLPLYIINPNSLGEVTARIARASQTQAGTNDPPLRCVTLDAAPPGIISQRDADLAATLVADFVERHHAQASGFVIACYSDPGLSAARELTRKPVIGIGQASLATALSLGERIGVIAVSSRGIARHWRAYRAFGCDALIAGERAIDVSVAESGDEGLALQRLIDTACRLRDDDGAGVIVLGCAGMAELRARVEDAVGVPVIDPCGAAVALALARVREIRQGAGHVATPAVMPAITPAAAFSASPTSTVP</sequence>
<comment type="similarity">
    <text evidence="1">Belongs to the HyuE racemase family.</text>
</comment>
<dbReference type="Proteomes" id="UP001082899">
    <property type="component" value="Unassembled WGS sequence"/>
</dbReference>
<accession>A0ABT3ZS14</accession>
<evidence type="ECO:0000313" key="3">
    <source>
        <dbReference type="Proteomes" id="UP001082899"/>
    </source>
</evidence>
<gene>
    <name evidence="2" type="ORF">OVY01_19555</name>
</gene>
<dbReference type="InterPro" id="IPR015942">
    <property type="entry name" value="Asp/Glu/hydantoin_racemase"/>
</dbReference>
<evidence type="ECO:0000256" key="1">
    <source>
        <dbReference type="ARBA" id="ARBA00038414"/>
    </source>
</evidence>
<dbReference type="PANTHER" id="PTHR28047">
    <property type="entry name" value="PROTEIN DCG1"/>
    <property type="match status" value="1"/>
</dbReference>
<dbReference type="EMBL" id="JAPMXC010000010">
    <property type="protein sequence ID" value="MCY0389344.1"/>
    <property type="molecule type" value="Genomic_DNA"/>
</dbReference>
<comment type="caution">
    <text evidence="2">The sequence shown here is derived from an EMBL/GenBank/DDBJ whole genome shotgun (WGS) entry which is preliminary data.</text>
</comment>
<evidence type="ECO:0000313" key="2">
    <source>
        <dbReference type="EMBL" id="MCY0389344.1"/>
    </source>
</evidence>
<organism evidence="2 3">
    <name type="scientific">Robbsia betulipollinis</name>
    <dbReference type="NCBI Taxonomy" id="2981849"/>
    <lineage>
        <taxon>Bacteria</taxon>
        <taxon>Pseudomonadati</taxon>
        <taxon>Pseudomonadota</taxon>
        <taxon>Betaproteobacteria</taxon>
        <taxon>Burkholderiales</taxon>
        <taxon>Burkholderiaceae</taxon>
        <taxon>Robbsia</taxon>
    </lineage>
</organism>
<protein>
    <submittedName>
        <fullName evidence="2">Aspartate/glutamate racemase family protein</fullName>
    </submittedName>
</protein>
<name>A0ABT3ZS14_9BURK</name>
<dbReference type="RefSeq" id="WP_267849250.1">
    <property type="nucleotide sequence ID" value="NZ_JAPMXC010000010.1"/>
</dbReference>
<reference evidence="2" key="1">
    <citation type="submission" date="2022-11" db="EMBL/GenBank/DDBJ databases">
        <title>Robbsia betulipollinis sp. nov., isolated from pollen of birch (Betula pendula).</title>
        <authorList>
            <person name="Shi H."/>
            <person name="Ambika Manirajan B."/>
            <person name="Ratering S."/>
            <person name="Geissler-Plaum R."/>
            <person name="Schnell S."/>
        </authorList>
    </citation>
    <scope>NUCLEOTIDE SEQUENCE</scope>
    <source>
        <strain evidence="2">Bb-Pol-6</strain>
    </source>
</reference>
<dbReference type="PANTHER" id="PTHR28047:SF5">
    <property type="entry name" value="PROTEIN DCG1"/>
    <property type="match status" value="1"/>
</dbReference>
<dbReference type="InterPro" id="IPR053714">
    <property type="entry name" value="Iso_Racemase_Enz_sf"/>
</dbReference>
<keyword evidence="3" id="KW-1185">Reference proteome</keyword>
<dbReference type="Pfam" id="PF01177">
    <property type="entry name" value="Asp_Glu_race"/>
    <property type="match status" value="1"/>
</dbReference>
<proteinExistence type="inferred from homology"/>
<dbReference type="InterPro" id="IPR052186">
    <property type="entry name" value="Hydantoin_racemase-like"/>
</dbReference>
<dbReference type="Gene3D" id="3.40.50.12500">
    <property type="match status" value="1"/>
</dbReference>